<evidence type="ECO:0000256" key="1">
    <source>
        <dbReference type="ARBA" id="ARBA00004613"/>
    </source>
</evidence>
<dbReference type="InterPro" id="IPR000742">
    <property type="entry name" value="EGF"/>
</dbReference>
<dbReference type="InterPro" id="IPR001881">
    <property type="entry name" value="EGF-like_Ca-bd_dom"/>
</dbReference>
<dbReference type="PROSITE" id="PS00022">
    <property type="entry name" value="EGF_1"/>
    <property type="match status" value="4"/>
</dbReference>
<dbReference type="InterPro" id="IPR018097">
    <property type="entry name" value="EGF_Ca-bd_CS"/>
</dbReference>
<feature type="domain" description="EGF-like" evidence="11">
    <location>
        <begin position="21"/>
        <end position="60"/>
    </location>
</feature>
<comment type="caution">
    <text evidence="9">Lacks conserved residue(s) required for the propagation of feature annotation.</text>
</comment>
<keyword evidence="5" id="KW-0677">Repeat</keyword>
<dbReference type="PROSITE" id="PS51326">
    <property type="entry name" value="AVIDIN_2"/>
    <property type="match status" value="1"/>
</dbReference>
<dbReference type="PRINTS" id="PR00010">
    <property type="entry name" value="EGFBLOOD"/>
</dbReference>
<keyword evidence="3 9" id="KW-0245">EGF-like domain</keyword>
<dbReference type="GO" id="GO:0005576">
    <property type="term" value="C:extracellular region"/>
    <property type="evidence" value="ECO:0007669"/>
    <property type="project" value="UniProtKB-SubCell"/>
</dbReference>
<dbReference type="Proteomes" id="UP000007110">
    <property type="component" value="Unassembled WGS sequence"/>
</dbReference>
<dbReference type="Gene3D" id="2.60.120.290">
    <property type="entry name" value="Spermadhesin, CUB domain"/>
    <property type="match status" value="1"/>
</dbReference>
<dbReference type="InterPro" id="IPR013032">
    <property type="entry name" value="EGF-like_CS"/>
</dbReference>
<feature type="disulfide bond" evidence="9">
    <location>
        <begin position="212"/>
        <end position="221"/>
    </location>
</feature>
<dbReference type="InterPro" id="IPR051830">
    <property type="entry name" value="NOTCH_homolog"/>
</dbReference>
<keyword evidence="6 8" id="KW-1015">Disulfide bond</keyword>
<dbReference type="InterPro" id="IPR005469">
    <property type="entry name" value="Avidin"/>
</dbReference>
<dbReference type="GO" id="GO:0005509">
    <property type="term" value="F:calcium ion binding"/>
    <property type="evidence" value="ECO:0007669"/>
    <property type="project" value="InterPro"/>
</dbReference>
<evidence type="ECO:0000256" key="9">
    <source>
        <dbReference type="PROSITE-ProRule" id="PRU00076"/>
    </source>
</evidence>
<evidence type="ECO:0000259" key="11">
    <source>
        <dbReference type="PROSITE" id="PS50026"/>
    </source>
</evidence>
<evidence type="ECO:0000256" key="5">
    <source>
        <dbReference type="ARBA" id="ARBA00022737"/>
    </source>
</evidence>
<dbReference type="InterPro" id="IPR035914">
    <property type="entry name" value="Sperma_CUB_dom_sf"/>
</dbReference>
<keyword evidence="13" id="KW-1185">Reference proteome</keyword>
<evidence type="ECO:0000256" key="3">
    <source>
        <dbReference type="ARBA" id="ARBA00022536"/>
    </source>
</evidence>
<dbReference type="SMART" id="SM00181">
    <property type="entry name" value="EGF"/>
    <property type="match status" value="6"/>
</dbReference>
<reference evidence="12" key="2">
    <citation type="submission" date="2021-01" db="UniProtKB">
        <authorList>
            <consortium name="EnsemblMetazoa"/>
        </authorList>
    </citation>
    <scope>IDENTIFICATION</scope>
</reference>
<evidence type="ECO:0000313" key="12">
    <source>
        <dbReference type="EnsemblMetazoa" id="XP_011680720"/>
    </source>
</evidence>
<feature type="signal peptide" evidence="10">
    <location>
        <begin position="1"/>
        <end position="20"/>
    </location>
</feature>
<dbReference type="InterPro" id="IPR036896">
    <property type="entry name" value="Avidin-like_sf"/>
</dbReference>
<dbReference type="FunFam" id="2.10.25.10:FF:000004">
    <property type="entry name" value="Neurogenic locus notch 1"/>
    <property type="match status" value="1"/>
</dbReference>
<dbReference type="KEGG" id="spu:582465"/>
<feature type="chain" id="PRO_5029649989" description="EGF-like domain-containing protein" evidence="10">
    <location>
        <begin position="21"/>
        <end position="504"/>
    </location>
</feature>
<dbReference type="FunFam" id="2.10.25.10:FF:000321">
    <property type="entry name" value="Protein delta homolog 1"/>
    <property type="match status" value="1"/>
</dbReference>
<dbReference type="Gene3D" id="2.10.25.10">
    <property type="entry name" value="Laminin"/>
    <property type="match status" value="6"/>
</dbReference>
<dbReference type="CDD" id="cd00054">
    <property type="entry name" value="EGF_CA"/>
    <property type="match status" value="5"/>
</dbReference>
<organism evidence="12 13">
    <name type="scientific">Strongylocentrotus purpuratus</name>
    <name type="common">Purple sea urchin</name>
    <dbReference type="NCBI Taxonomy" id="7668"/>
    <lineage>
        <taxon>Eukaryota</taxon>
        <taxon>Metazoa</taxon>
        <taxon>Echinodermata</taxon>
        <taxon>Eleutherozoa</taxon>
        <taxon>Echinozoa</taxon>
        <taxon>Echinoidea</taxon>
        <taxon>Euechinoidea</taxon>
        <taxon>Echinacea</taxon>
        <taxon>Camarodonta</taxon>
        <taxon>Echinidea</taxon>
        <taxon>Strongylocentrotidae</taxon>
        <taxon>Strongylocentrotus</taxon>
    </lineage>
</organism>
<dbReference type="GO" id="GO:0009374">
    <property type="term" value="F:biotin binding"/>
    <property type="evidence" value="ECO:0007669"/>
    <property type="project" value="InterPro"/>
</dbReference>
<feature type="domain" description="EGF-like" evidence="11">
    <location>
        <begin position="224"/>
        <end position="260"/>
    </location>
</feature>
<feature type="domain" description="EGF-like" evidence="11">
    <location>
        <begin position="300"/>
        <end position="336"/>
    </location>
</feature>
<dbReference type="EnsemblMetazoa" id="XM_011682418">
    <property type="protein sequence ID" value="XP_011680720"/>
    <property type="gene ID" value="LOC582465"/>
</dbReference>
<proteinExistence type="predicted"/>
<dbReference type="PRINTS" id="PR00709">
    <property type="entry name" value="AVIDIN"/>
</dbReference>
<dbReference type="AlphaFoldDB" id="A0A7M7LWJ7"/>
<dbReference type="Pfam" id="PF00008">
    <property type="entry name" value="EGF"/>
    <property type="match status" value="4"/>
</dbReference>
<protein>
    <recommendedName>
        <fullName evidence="11">EGF-like domain-containing protein</fullName>
    </recommendedName>
</protein>
<feature type="domain" description="EGF-like" evidence="11">
    <location>
        <begin position="338"/>
        <end position="374"/>
    </location>
</feature>
<feature type="domain" description="EGF-like" evidence="11">
    <location>
        <begin position="186"/>
        <end position="222"/>
    </location>
</feature>
<dbReference type="PANTHER" id="PTHR24033">
    <property type="entry name" value="EGF-LIKE DOMAIN-CONTAINING PROTEIN"/>
    <property type="match status" value="1"/>
</dbReference>
<keyword evidence="2" id="KW-0964">Secreted</keyword>
<dbReference type="OMA" id="GINCEEV"/>
<reference evidence="13" key="1">
    <citation type="submission" date="2015-02" db="EMBL/GenBank/DDBJ databases">
        <title>Genome sequencing for Strongylocentrotus purpuratus.</title>
        <authorList>
            <person name="Murali S."/>
            <person name="Liu Y."/>
            <person name="Vee V."/>
            <person name="English A."/>
            <person name="Wang M."/>
            <person name="Skinner E."/>
            <person name="Han Y."/>
            <person name="Muzny D.M."/>
            <person name="Worley K.C."/>
            <person name="Gibbs R.A."/>
        </authorList>
    </citation>
    <scope>NUCLEOTIDE SEQUENCE</scope>
</reference>
<dbReference type="Pfam" id="PF01382">
    <property type="entry name" value="Avidin"/>
    <property type="match status" value="1"/>
</dbReference>
<dbReference type="PROSITE" id="PS01187">
    <property type="entry name" value="EGF_CA"/>
    <property type="match status" value="1"/>
</dbReference>
<evidence type="ECO:0000256" key="7">
    <source>
        <dbReference type="ARBA" id="ARBA00023180"/>
    </source>
</evidence>
<evidence type="ECO:0000313" key="13">
    <source>
        <dbReference type="Proteomes" id="UP000007110"/>
    </source>
</evidence>
<evidence type="ECO:0000256" key="8">
    <source>
        <dbReference type="PIRSR" id="PIRSR605468-51"/>
    </source>
</evidence>
<feature type="domain" description="EGF-like" evidence="11">
    <location>
        <begin position="262"/>
        <end position="298"/>
    </location>
</feature>
<dbReference type="InParanoid" id="A0A7M7LWJ7"/>
<keyword evidence="4 10" id="KW-0732">Signal</keyword>
<dbReference type="Pfam" id="PF12661">
    <property type="entry name" value="hEGF"/>
    <property type="match status" value="2"/>
</dbReference>
<dbReference type="SUPFAM" id="SSF57196">
    <property type="entry name" value="EGF/Laminin"/>
    <property type="match status" value="6"/>
</dbReference>
<evidence type="ECO:0000256" key="2">
    <source>
        <dbReference type="ARBA" id="ARBA00022525"/>
    </source>
</evidence>
<evidence type="ECO:0000256" key="10">
    <source>
        <dbReference type="SAM" id="SignalP"/>
    </source>
</evidence>
<dbReference type="SUPFAM" id="SSF49854">
    <property type="entry name" value="Spermadhesin, CUB domain"/>
    <property type="match status" value="1"/>
</dbReference>
<dbReference type="PROSITE" id="PS00010">
    <property type="entry name" value="ASX_HYDROXYL"/>
    <property type="match status" value="3"/>
</dbReference>
<dbReference type="SUPFAM" id="SSF50876">
    <property type="entry name" value="Avidin/streptavidin"/>
    <property type="match status" value="1"/>
</dbReference>
<feature type="disulfide bond" evidence="9">
    <location>
        <begin position="25"/>
        <end position="35"/>
    </location>
</feature>
<feature type="disulfide bond" evidence="9">
    <location>
        <begin position="364"/>
        <end position="373"/>
    </location>
</feature>
<dbReference type="OrthoDB" id="430340at2759"/>
<dbReference type="PROSITE" id="PS01186">
    <property type="entry name" value="EGF_2"/>
    <property type="match status" value="4"/>
</dbReference>
<sequence length="504" mass="54279">MQYLKIALAVVACLLGGVSAQLDGCNPDPCERGTCEASIDQYICQCPETSAPFYYGPDCNILTGAVICPGGHIYETNQVRTYNNLPHRANCFYLVAIPNAAYIEIEFLSFDVETAKDEVVIGSGPTVDESRTNIADIEILDNSRSPINNPDFPNNIVTISGSRAWISVNTDKNVMSPGYSFRVLAETLDCVLEPCQNGGTCIDLTNAFECNCPAGYTGDLCEIKLDFCNSNPCVNGGTCTADNFGYTCDCVAGWTDVNCQTNINECLSMPCLNGATCIDGINQWSCQCASQYTGETCQISLDPCGSSPCYNGATCTNAGLDYVCECAPGFAGVNCEIDINECTSLPCQNGATCINGIALYTCQCRQGFSGINCEEVGFCDLEGEWYNECNDRVTVTLTSTGMILGHYSSNIGLLTGYMAPNVMVGYADQACDFPSFGFVVTTDNGKSTSSWSGQCHLCGGEEVLYTTWTNTQRVSTCVDIKKATSIGQDRWTRYKQSQAPREGI</sequence>
<dbReference type="InterPro" id="IPR005468">
    <property type="entry name" value="Avidin/str"/>
</dbReference>
<dbReference type="PROSITE" id="PS50026">
    <property type="entry name" value="EGF_3"/>
    <property type="match status" value="6"/>
</dbReference>
<dbReference type="FunFam" id="2.10.25.10:FF:000143">
    <property type="entry name" value="Protein crumbs 1"/>
    <property type="match status" value="2"/>
</dbReference>
<comment type="subcellular location">
    <subcellularLocation>
        <location evidence="1">Secreted</location>
    </subcellularLocation>
</comment>
<dbReference type="GeneID" id="582465"/>
<dbReference type="SMART" id="SM00179">
    <property type="entry name" value="EGF_CA"/>
    <property type="match status" value="6"/>
</dbReference>
<dbReference type="Gene3D" id="2.40.128.30">
    <property type="entry name" value="Avidin-like"/>
    <property type="match status" value="1"/>
</dbReference>
<accession>A0A7M7LWJ7</accession>
<evidence type="ECO:0000256" key="4">
    <source>
        <dbReference type="ARBA" id="ARBA00022729"/>
    </source>
</evidence>
<dbReference type="RefSeq" id="XP_011680720.2">
    <property type="nucleotide sequence ID" value="XM_011682418.2"/>
</dbReference>
<name>A0A7M7LWJ7_STRPU</name>
<dbReference type="FunFam" id="2.10.25.10:FF:000006">
    <property type="entry name" value="Versican core protein-like isoform 1"/>
    <property type="match status" value="1"/>
</dbReference>
<keyword evidence="7" id="KW-0325">Glycoprotein</keyword>
<dbReference type="PANTHER" id="PTHR24033:SF151">
    <property type="entry name" value="NOTCH 2"/>
    <property type="match status" value="1"/>
</dbReference>
<dbReference type="GO" id="GO:0005112">
    <property type="term" value="F:Notch binding"/>
    <property type="evidence" value="ECO:0000318"/>
    <property type="project" value="GO_Central"/>
</dbReference>
<feature type="disulfide bond" evidence="9">
    <location>
        <begin position="250"/>
        <end position="259"/>
    </location>
</feature>
<evidence type="ECO:0000256" key="6">
    <source>
        <dbReference type="ARBA" id="ARBA00023157"/>
    </source>
</evidence>
<dbReference type="InterPro" id="IPR000152">
    <property type="entry name" value="EGF-type_Asp/Asn_hydroxyl_site"/>
</dbReference>
<feature type="disulfide bond" evidence="9">
    <location>
        <begin position="288"/>
        <end position="297"/>
    </location>
</feature>
<feature type="disulfide bond" evidence="9">
    <location>
        <begin position="326"/>
        <end position="335"/>
    </location>
</feature>
<feature type="disulfide bond" evidence="8">
    <location>
        <begin position="379"/>
        <end position="455"/>
    </location>
</feature>